<accession>A0A285J806</accession>
<proteinExistence type="predicted"/>
<dbReference type="InterPro" id="IPR014985">
    <property type="entry name" value="WbqC"/>
</dbReference>
<evidence type="ECO:0000313" key="2">
    <source>
        <dbReference type="Proteomes" id="UP000219353"/>
    </source>
</evidence>
<sequence length="240" mass="27764">MKRVAISQSNYIPWRGYFDLIASVDEFILYDDMQYTRRDWRNRNKIKTAQGACWLTIPVEVKGKYFQKIKDTKVSDSHWYKSHWQTLSQNYKKSRYFAGIAAWLEPLYLAENQDMLSNINYTFIAAICRYLGINTTISLSSQYQLIDGKTERLVDICRQAGAGLYVSGPAAKDYLDVALFEQEGIDVGWADYNGYPAYPQQWSGFEPFVSILDLLFNCGPESLFYMKKPTDSLIKYEGKA</sequence>
<dbReference type="EMBL" id="OBEB01000006">
    <property type="protein sequence ID" value="SNY55987.1"/>
    <property type="molecule type" value="Genomic_DNA"/>
</dbReference>
<name>A0A285J806_9GAMM</name>
<dbReference type="AlphaFoldDB" id="A0A285J806"/>
<dbReference type="OrthoDB" id="3611744at2"/>
<gene>
    <name evidence="1" type="ORF">SAMN06297280_3033</name>
</gene>
<dbReference type="RefSeq" id="WP_097112222.1">
    <property type="nucleotide sequence ID" value="NZ_OBEB01000006.1"/>
</dbReference>
<dbReference type="Proteomes" id="UP000219353">
    <property type="component" value="Unassembled WGS sequence"/>
</dbReference>
<reference evidence="2" key="1">
    <citation type="submission" date="2017-09" db="EMBL/GenBank/DDBJ databases">
        <authorList>
            <person name="Varghese N."/>
            <person name="Submissions S."/>
        </authorList>
    </citation>
    <scope>NUCLEOTIDE SEQUENCE [LARGE SCALE GENOMIC DNA]</scope>
    <source>
        <strain evidence="2">CGMCC 1.12461</strain>
    </source>
</reference>
<evidence type="ECO:0000313" key="1">
    <source>
        <dbReference type="EMBL" id="SNY55987.1"/>
    </source>
</evidence>
<organism evidence="1 2">
    <name type="scientific">Arsukibacterium tuosuense</name>
    <dbReference type="NCBI Taxonomy" id="1323745"/>
    <lineage>
        <taxon>Bacteria</taxon>
        <taxon>Pseudomonadati</taxon>
        <taxon>Pseudomonadota</taxon>
        <taxon>Gammaproteobacteria</taxon>
        <taxon>Chromatiales</taxon>
        <taxon>Chromatiaceae</taxon>
        <taxon>Arsukibacterium</taxon>
    </lineage>
</organism>
<dbReference type="Pfam" id="PF08889">
    <property type="entry name" value="WbqC"/>
    <property type="match status" value="1"/>
</dbReference>
<protein>
    <submittedName>
        <fullName evidence="1">WbqC-like protein family protein</fullName>
    </submittedName>
</protein>
<keyword evidence="2" id="KW-1185">Reference proteome</keyword>